<feature type="transmembrane region" description="Helical" evidence="1">
    <location>
        <begin position="31"/>
        <end position="51"/>
    </location>
</feature>
<keyword evidence="1" id="KW-0812">Transmembrane</keyword>
<reference evidence="3" key="1">
    <citation type="submission" date="2016-10" db="EMBL/GenBank/DDBJ databases">
        <authorList>
            <person name="Varghese N."/>
            <person name="Submissions S."/>
        </authorList>
    </citation>
    <scope>NUCLEOTIDE SEQUENCE [LARGE SCALE GENOMIC DNA]</scope>
    <source>
        <strain evidence="3">CGMCC 1.3703</strain>
    </source>
</reference>
<accession>A0A1H0MDW1</accession>
<evidence type="ECO:0000313" key="2">
    <source>
        <dbReference type="EMBL" id="SDO78456.1"/>
    </source>
</evidence>
<gene>
    <name evidence="2" type="ORF">SAMN05421677_1082</name>
</gene>
<dbReference type="EMBL" id="FNIZ01000008">
    <property type="protein sequence ID" value="SDO78456.1"/>
    <property type="molecule type" value="Genomic_DNA"/>
</dbReference>
<protein>
    <submittedName>
        <fullName evidence="2">Uncharacterized protein</fullName>
    </submittedName>
</protein>
<evidence type="ECO:0000313" key="3">
    <source>
        <dbReference type="Proteomes" id="UP000198860"/>
    </source>
</evidence>
<name>A0A1H0MDW1_HALAD</name>
<dbReference type="Proteomes" id="UP000198860">
    <property type="component" value="Unassembled WGS sequence"/>
</dbReference>
<keyword evidence="1" id="KW-1133">Transmembrane helix</keyword>
<organism evidence="2 3">
    <name type="scientific">Halobacillus aidingensis</name>
    <dbReference type="NCBI Taxonomy" id="240303"/>
    <lineage>
        <taxon>Bacteria</taxon>
        <taxon>Bacillati</taxon>
        <taxon>Bacillota</taxon>
        <taxon>Bacilli</taxon>
        <taxon>Bacillales</taxon>
        <taxon>Bacillaceae</taxon>
        <taxon>Halobacillus</taxon>
    </lineage>
</organism>
<keyword evidence="3" id="KW-1185">Reference proteome</keyword>
<dbReference type="STRING" id="240303.SAMN05421677_1082"/>
<sequence>MRSSKDKRLITITKHDPDEFKYEYESNKVAGYLKLSGVICIILGLIAGISLARISDPILEETYFSISLFLGYFAGGTLMGVFFIGIGEIINTLHEQRIDQEVRHLKSFYQYKKQTS</sequence>
<proteinExistence type="predicted"/>
<keyword evidence="1" id="KW-0472">Membrane</keyword>
<dbReference type="AlphaFoldDB" id="A0A1H0MDW1"/>
<dbReference type="RefSeq" id="WP_089652282.1">
    <property type="nucleotide sequence ID" value="NZ_FNIZ01000008.1"/>
</dbReference>
<evidence type="ECO:0000256" key="1">
    <source>
        <dbReference type="SAM" id="Phobius"/>
    </source>
</evidence>
<feature type="transmembrane region" description="Helical" evidence="1">
    <location>
        <begin position="63"/>
        <end position="87"/>
    </location>
</feature>